<feature type="domain" description="EAL" evidence="1">
    <location>
        <begin position="250"/>
        <end position="504"/>
    </location>
</feature>
<evidence type="ECO:0000259" key="3">
    <source>
        <dbReference type="PROSITE" id="PS50887"/>
    </source>
</evidence>
<dbReference type="PROSITE" id="PS50887">
    <property type="entry name" value="GGDEF"/>
    <property type="match status" value="1"/>
</dbReference>
<dbReference type="SMART" id="SM00267">
    <property type="entry name" value="GGDEF"/>
    <property type="match status" value="1"/>
</dbReference>
<accession>A0ABU1M2A5</accession>
<evidence type="ECO:0000259" key="1">
    <source>
        <dbReference type="PROSITE" id="PS50883"/>
    </source>
</evidence>
<dbReference type="Proteomes" id="UP001264340">
    <property type="component" value="Unassembled WGS sequence"/>
</dbReference>
<dbReference type="SMART" id="SM00052">
    <property type="entry name" value="EAL"/>
    <property type="match status" value="1"/>
</dbReference>
<evidence type="ECO:0000313" key="4">
    <source>
        <dbReference type="EMBL" id="MDR6413157.1"/>
    </source>
</evidence>
<dbReference type="PANTHER" id="PTHR44757:SF2">
    <property type="entry name" value="BIOFILM ARCHITECTURE MAINTENANCE PROTEIN MBAA"/>
    <property type="match status" value="1"/>
</dbReference>
<dbReference type="CDD" id="cd01948">
    <property type="entry name" value="EAL"/>
    <property type="match status" value="1"/>
</dbReference>
<dbReference type="InterPro" id="IPR001633">
    <property type="entry name" value="EAL_dom"/>
</dbReference>
<evidence type="ECO:0000313" key="5">
    <source>
        <dbReference type="Proteomes" id="UP001264340"/>
    </source>
</evidence>
<sequence>MSRPLRDLQRAAQEIAAGRTAVPVAVTSRDEAGQLAEAFNTMTQRLTQANAELNASNQHLQGELAVRRRVEQELEQLARFDVLTGLPNRKRFLDRMEEATRHADRAGHQIALMFLDLDRFKEINDTLGHGVGDEVLQQVTARLQATLRHTDTVSRLGGDEFTVLLEQVSGTDHVSEVARKILEAVRAPVIAGGCELVISASIGITLYPADNHGTDELLRHADLALYQAKAAGRNTYHFHTEALSTAAGMRLKIERHLRHAIARNELTLHYQTRTDARHGRVTGVEALLRWHSPELGDIGPAEFIPVAEDSGLILPVGEWVLQEACRQQVAWQVDGLEPVVMAVNLSARQFWQNDLAETVERVIRQTGIDPAYLELELTEGMLMHDSAHVLAIMERLHGLGLRLSIDDFGTGYSSLSYLKRFPLHRLKIDRSFVKEVDSDANDTAIVAAILALAKGLNLQVTAEGVETPGQVSQLDGMGCDEYQGFYFSQPAAPEEVLTMLRASRAGEEAVEKARRAPG</sequence>
<dbReference type="PANTHER" id="PTHR44757">
    <property type="entry name" value="DIGUANYLATE CYCLASE DGCP"/>
    <property type="match status" value="1"/>
</dbReference>
<name>A0ABU1M2A5_9BURK</name>
<dbReference type="Gene3D" id="3.30.70.270">
    <property type="match status" value="1"/>
</dbReference>
<dbReference type="PROSITE" id="PS50883">
    <property type="entry name" value="EAL"/>
    <property type="match status" value="1"/>
</dbReference>
<keyword evidence="5" id="KW-1185">Reference proteome</keyword>
<organism evidence="4 5">
    <name type="scientific">Paraburkholderia terricola</name>
    <dbReference type="NCBI Taxonomy" id="169427"/>
    <lineage>
        <taxon>Bacteria</taxon>
        <taxon>Pseudomonadati</taxon>
        <taxon>Pseudomonadota</taxon>
        <taxon>Betaproteobacteria</taxon>
        <taxon>Burkholderiales</taxon>
        <taxon>Burkholderiaceae</taxon>
        <taxon>Paraburkholderia</taxon>
    </lineage>
</organism>
<dbReference type="Pfam" id="PF00672">
    <property type="entry name" value="HAMP"/>
    <property type="match status" value="1"/>
</dbReference>
<feature type="domain" description="GGDEF" evidence="3">
    <location>
        <begin position="108"/>
        <end position="241"/>
    </location>
</feature>
<dbReference type="InterPro" id="IPR035919">
    <property type="entry name" value="EAL_sf"/>
</dbReference>
<dbReference type="InterPro" id="IPR000160">
    <property type="entry name" value="GGDEF_dom"/>
</dbReference>
<comment type="caution">
    <text evidence="4">The sequence shown here is derived from an EMBL/GenBank/DDBJ whole genome shotgun (WGS) entry which is preliminary data.</text>
</comment>
<dbReference type="SUPFAM" id="SSF158472">
    <property type="entry name" value="HAMP domain-like"/>
    <property type="match status" value="1"/>
</dbReference>
<dbReference type="InterPro" id="IPR052155">
    <property type="entry name" value="Biofilm_reg_signaling"/>
</dbReference>
<protein>
    <submittedName>
        <fullName evidence="4">Diguanylate cyclase (GGDEF)-like protein</fullName>
    </submittedName>
</protein>
<gene>
    <name evidence="4" type="ORF">J2804_006594</name>
</gene>
<dbReference type="InterPro" id="IPR003660">
    <property type="entry name" value="HAMP_dom"/>
</dbReference>
<dbReference type="Pfam" id="PF00563">
    <property type="entry name" value="EAL"/>
    <property type="match status" value="1"/>
</dbReference>
<dbReference type="CDD" id="cd01949">
    <property type="entry name" value="GGDEF"/>
    <property type="match status" value="1"/>
</dbReference>
<dbReference type="InterPro" id="IPR029787">
    <property type="entry name" value="Nucleotide_cyclase"/>
</dbReference>
<dbReference type="Pfam" id="PF00990">
    <property type="entry name" value="GGDEF"/>
    <property type="match status" value="1"/>
</dbReference>
<dbReference type="NCBIfam" id="TIGR00254">
    <property type="entry name" value="GGDEF"/>
    <property type="match status" value="1"/>
</dbReference>
<dbReference type="PROSITE" id="PS50885">
    <property type="entry name" value="HAMP"/>
    <property type="match status" value="1"/>
</dbReference>
<dbReference type="EMBL" id="JAVDRP010000035">
    <property type="protein sequence ID" value="MDR6413157.1"/>
    <property type="molecule type" value="Genomic_DNA"/>
</dbReference>
<dbReference type="RefSeq" id="WP_310127625.1">
    <property type="nucleotide sequence ID" value="NZ_JAVDRP010000035.1"/>
</dbReference>
<reference evidence="4 5" key="1">
    <citation type="submission" date="2023-07" db="EMBL/GenBank/DDBJ databases">
        <title>Sorghum-associated microbial communities from plants grown in Nebraska, USA.</title>
        <authorList>
            <person name="Schachtman D."/>
        </authorList>
    </citation>
    <scope>NUCLEOTIDE SEQUENCE [LARGE SCALE GENOMIC DNA]</scope>
    <source>
        <strain evidence="4 5">DS1316</strain>
    </source>
</reference>
<dbReference type="InterPro" id="IPR043128">
    <property type="entry name" value="Rev_trsase/Diguanyl_cyclase"/>
</dbReference>
<dbReference type="CDD" id="cd06225">
    <property type="entry name" value="HAMP"/>
    <property type="match status" value="1"/>
</dbReference>
<dbReference type="SMART" id="SM00304">
    <property type="entry name" value="HAMP"/>
    <property type="match status" value="1"/>
</dbReference>
<dbReference type="SUPFAM" id="SSF141868">
    <property type="entry name" value="EAL domain-like"/>
    <property type="match status" value="1"/>
</dbReference>
<dbReference type="Gene3D" id="3.20.20.450">
    <property type="entry name" value="EAL domain"/>
    <property type="match status" value="1"/>
</dbReference>
<dbReference type="SUPFAM" id="SSF55073">
    <property type="entry name" value="Nucleotide cyclase"/>
    <property type="match status" value="1"/>
</dbReference>
<feature type="domain" description="HAMP" evidence="2">
    <location>
        <begin position="1"/>
        <end position="51"/>
    </location>
</feature>
<proteinExistence type="predicted"/>
<dbReference type="Gene3D" id="1.10.8.500">
    <property type="entry name" value="HAMP domain in histidine kinase"/>
    <property type="match status" value="1"/>
</dbReference>
<evidence type="ECO:0000259" key="2">
    <source>
        <dbReference type="PROSITE" id="PS50885"/>
    </source>
</evidence>